<name>A0A0H3GC42_BRUSU</name>
<accession>A0A0H3GC42</accession>
<reference evidence="1 2" key="1">
    <citation type="journal article" date="2011" name="J. Bacteriol.">
        <title>Revised genome sequence of Brucella suis 1330.</title>
        <authorList>
            <person name="Tae H."/>
            <person name="Shallom S."/>
            <person name="Settlage R."/>
            <person name="Preston D."/>
            <person name="Adams L.G."/>
            <person name="Garner H.R."/>
        </authorList>
    </citation>
    <scope>NUCLEOTIDE SEQUENCE [LARGE SCALE GENOMIC DNA]</scope>
    <source>
        <strain evidence="1 2">1330</strain>
    </source>
</reference>
<sequence length="36" mass="4136">MVPFQLTGKCKNGRNLRPFSCFPAAYLKRVYQRCAA</sequence>
<protein>
    <submittedName>
        <fullName evidence="1">Uncharacterized protein</fullName>
    </submittedName>
</protein>
<dbReference type="KEGG" id="bms:BRA0977"/>
<organism evidence="1 2">
    <name type="scientific">Brucella suis biovar 1 (strain 1330)</name>
    <dbReference type="NCBI Taxonomy" id="204722"/>
    <lineage>
        <taxon>Bacteria</taxon>
        <taxon>Pseudomonadati</taxon>
        <taxon>Pseudomonadota</taxon>
        <taxon>Alphaproteobacteria</taxon>
        <taxon>Hyphomicrobiales</taxon>
        <taxon>Brucellaceae</taxon>
        <taxon>Brucella/Ochrobactrum group</taxon>
        <taxon>Brucella</taxon>
    </lineage>
</organism>
<dbReference type="Proteomes" id="UP000007104">
    <property type="component" value="Chromosome II"/>
</dbReference>
<proteinExistence type="predicted"/>
<gene>
    <name evidence="1" type="ordered locus">BS1330_II0969</name>
</gene>
<dbReference type="HOGENOM" id="CLU_3354967_0_0_5"/>
<keyword evidence="2" id="KW-1185">Reference proteome</keyword>
<dbReference type="PATRIC" id="fig|204722.22.peg.2569"/>
<evidence type="ECO:0000313" key="1">
    <source>
        <dbReference type="EMBL" id="AEM20424.1"/>
    </source>
</evidence>
<dbReference type="KEGG" id="bsi:BS1330_II0969"/>
<dbReference type="AlphaFoldDB" id="A0A0H3GC42"/>
<evidence type="ECO:0000313" key="2">
    <source>
        <dbReference type="Proteomes" id="UP000007104"/>
    </source>
</evidence>
<dbReference type="EMBL" id="CP002998">
    <property type="protein sequence ID" value="AEM20424.1"/>
    <property type="molecule type" value="Genomic_DNA"/>
</dbReference>